<dbReference type="EMBL" id="MU277254">
    <property type="protein sequence ID" value="KAI0056980.1"/>
    <property type="molecule type" value="Genomic_DNA"/>
</dbReference>
<dbReference type="Proteomes" id="UP000814140">
    <property type="component" value="Unassembled WGS sequence"/>
</dbReference>
<protein>
    <submittedName>
        <fullName evidence="1">Uncharacterized protein</fullName>
    </submittedName>
</protein>
<organism evidence="1 2">
    <name type="scientific">Artomyces pyxidatus</name>
    <dbReference type="NCBI Taxonomy" id="48021"/>
    <lineage>
        <taxon>Eukaryota</taxon>
        <taxon>Fungi</taxon>
        <taxon>Dikarya</taxon>
        <taxon>Basidiomycota</taxon>
        <taxon>Agaricomycotina</taxon>
        <taxon>Agaricomycetes</taxon>
        <taxon>Russulales</taxon>
        <taxon>Auriscalpiaceae</taxon>
        <taxon>Artomyces</taxon>
    </lineage>
</organism>
<accession>A0ACB8SLK8</accession>
<reference evidence="1" key="1">
    <citation type="submission" date="2021-03" db="EMBL/GenBank/DDBJ databases">
        <authorList>
            <consortium name="DOE Joint Genome Institute"/>
            <person name="Ahrendt S."/>
            <person name="Looney B.P."/>
            <person name="Miyauchi S."/>
            <person name="Morin E."/>
            <person name="Drula E."/>
            <person name="Courty P.E."/>
            <person name="Chicoki N."/>
            <person name="Fauchery L."/>
            <person name="Kohler A."/>
            <person name="Kuo A."/>
            <person name="Labutti K."/>
            <person name="Pangilinan J."/>
            <person name="Lipzen A."/>
            <person name="Riley R."/>
            <person name="Andreopoulos W."/>
            <person name="He G."/>
            <person name="Johnson J."/>
            <person name="Barry K.W."/>
            <person name="Grigoriev I.V."/>
            <person name="Nagy L."/>
            <person name="Hibbett D."/>
            <person name="Henrissat B."/>
            <person name="Matheny P.B."/>
            <person name="Labbe J."/>
            <person name="Martin F."/>
        </authorList>
    </citation>
    <scope>NUCLEOTIDE SEQUENCE</scope>
    <source>
        <strain evidence="1">HHB10654</strain>
    </source>
</reference>
<sequence>MVNWHDPALVLKDYLAVIKLDHVLGGIYIWEYATSLDYEWSVLTAKRPYRWTFAVYALCRLAALAAWATLFAGLDAPARIHCQAWDAAFYVCAYTSLAAASFIILLRIVAVWDRSAPATALAAAAWLASIALNVRGIALGRSHLDPSTGACLNTDTQRALANAAGILVSDLVLLALMLAGLARSRDARMFGISKLLFHQGIAWLALAAVAEIPTVVFVALNLNDAWNLMFQPVELLILVVGATRMYRALTDYGAVTEFSTGRSHPHGAHARTLESHVRFRRPDDSAASGTAVIRMDAFRDARAQSVSVSTSDPRGRPEDKV</sequence>
<comment type="caution">
    <text evidence="1">The sequence shown here is derived from an EMBL/GenBank/DDBJ whole genome shotgun (WGS) entry which is preliminary data.</text>
</comment>
<reference evidence="1" key="2">
    <citation type="journal article" date="2022" name="New Phytol.">
        <title>Evolutionary transition to the ectomycorrhizal habit in the genomes of a hyperdiverse lineage of mushroom-forming fungi.</title>
        <authorList>
            <person name="Looney B."/>
            <person name="Miyauchi S."/>
            <person name="Morin E."/>
            <person name="Drula E."/>
            <person name="Courty P.E."/>
            <person name="Kohler A."/>
            <person name="Kuo A."/>
            <person name="LaButti K."/>
            <person name="Pangilinan J."/>
            <person name="Lipzen A."/>
            <person name="Riley R."/>
            <person name="Andreopoulos W."/>
            <person name="He G."/>
            <person name="Johnson J."/>
            <person name="Nolan M."/>
            <person name="Tritt A."/>
            <person name="Barry K.W."/>
            <person name="Grigoriev I.V."/>
            <person name="Nagy L.G."/>
            <person name="Hibbett D."/>
            <person name="Henrissat B."/>
            <person name="Matheny P.B."/>
            <person name="Labbe J."/>
            <person name="Martin F.M."/>
        </authorList>
    </citation>
    <scope>NUCLEOTIDE SEQUENCE</scope>
    <source>
        <strain evidence="1">HHB10654</strain>
    </source>
</reference>
<gene>
    <name evidence="1" type="ORF">BV25DRAFT_1470006</name>
</gene>
<evidence type="ECO:0000313" key="2">
    <source>
        <dbReference type="Proteomes" id="UP000814140"/>
    </source>
</evidence>
<name>A0ACB8SLK8_9AGAM</name>
<proteinExistence type="predicted"/>
<keyword evidence="2" id="KW-1185">Reference proteome</keyword>
<evidence type="ECO:0000313" key="1">
    <source>
        <dbReference type="EMBL" id="KAI0056980.1"/>
    </source>
</evidence>